<name>A0A103R7K2_9BURK</name>
<comment type="caution">
    <text evidence="2">The sequence shown here is derived from an EMBL/GenBank/DDBJ whole genome shotgun (WGS) entry which is preliminary data.</text>
</comment>
<feature type="region of interest" description="Disordered" evidence="1">
    <location>
        <begin position="1"/>
        <end position="33"/>
    </location>
</feature>
<protein>
    <submittedName>
        <fullName evidence="2">Uncharacterized protein</fullName>
    </submittedName>
</protein>
<evidence type="ECO:0000313" key="3">
    <source>
        <dbReference type="Proteomes" id="UP000064029"/>
    </source>
</evidence>
<organism evidence="2 3">
    <name type="scientific">Burkholderia ubonensis</name>
    <dbReference type="NCBI Taxonomy" id="101571"/>
    <lineage>
        <taxon>Bacteria</taxon>
        <taxon>Pseudomonadati</taxon>
        <taxon>Pseudomonadota</taxon>
        <taxon>Betaproteobacteria</taxon>
        <taxon>Burkholderiales</taxon>
        <taxon>Burkholderiaceae</taxon>
        <taxon>Burkholderia</taxon>
        <taxon>Burkholderia cepacia complex</taxon>
    </lineage>
</organism>
<dbReference type="Proteomes" id="UP000064029">
    <property type="component" value="Unassembled WGS sequence"/>
</dbReference>
<gene>
    <name evidence="2" type="ORF">WJ33_30095</name>
</gene>
<accession>A0A103R7K2</accession>
<evidence type="ECO:0000313" key="2">
    <source>
        <dbReference type="EMBL" id="KVG62681.1"/>
    </source>
</evidence>
<sequence length="109" mass="11843">MHKRHAASGFVADAGDASTAMHAPGRNEGKDAATLGTPHRMAVQRHADAVMLEIVSGFDDVANVVGGVAQTGHFAALLGFHQRLVRGWKSFFYLARKWSAIIEMIIDDW</sequence>
<dbReference type="EMBL" id="LOXM01000171">
    <property type="protein sequence ID" value="KVG62681.1"/>
    <property type="molecule type" value="Genomic_DNA"/>
</dbReference>
<evidence type="ECO:0000256" key="1">
    <source>
        <dbReference type="SAM" id="MobiDB-lite"/>
    </source>
</evidence>
<proteinExistence type="predicted"/>
<dbReference type="AlphaFoldDB" id="A0A103R7K2"/>
<reference evidence="2 3" key="1">
    <citation type="submission" date="2015-11" db="EMBL/GenBank/DDBJ databases">
        <title>Expanding the genomic diversity of Burkholderia species for the development of highly accurate diagnostics.</title>
        <authorList>
            <person name="Sahl J."/>
            <person name="Keim P."/>
            <person name="Wagner D."/>
        </authorList>
    </citation>
    <scope>NUCLEOTIDE SEQUENCE [LARGE SCALE GENOMIC DNA]</scope>
    <source>
        <strain evidence="2 3">MSMB2036</strain>
    </source>
</reference>